<dbReference type="PANTHER" id="PTHR43649">
    <property type="entry name" value="ARABINOSE-BINDING PROTEIN-RELATED"/>
    <property type="match status" value="1"/>
</dbReference>
<dbReference type="InterPro" id="IPR006059">
    <property type="entry name" value="SBP"/>
</dbReference>
<name>A0ABW1V4J1_9BACL</name>
<reference evidence="4" key="1">
    <citation type="journal article" date="2019" name="Int. J. Syst. Evol. Microbiol.">
        <title>The Global Catalogue of Microorganisms (GCM) 10K type strain sequencing project: providing services to taxonomists for standard genome sequencing and annotation.</title>
        <authorList>
            <consortium name="The Broad Institute Genomics Platform"/>
            <consortium name="The Broad Institute Genome Sequencing Center for Infectious Disease"/>
            <person name="Wu L."/>
            <person name="Ma J."/>
        </authorList>
    </citation>
    <scope>NUCLEOTIDE SEQUENCE [LARGE SCALE GENOMIC DNA]</scope>
    <source>
        <strain evidence="4">PCU 280</strain>
    </source>
</reference>
<feature type="region of interest" description="Disordered" evidence="1">
    <location>
        <begin position="26"/>
        <end position="52"/>
    </location>
</feature>
<comment type="caution">
    <text evidence="3">The sequence shown here is derived from an EMBL/GenBank/DDBJ whole genome shotgun (WGS) entry which is preliminary data.</text>
</comment>
<dbReference type="Proteomes" id="UP001596233">
    <property type="component" value="Unassembled WGS sequence"/>
</dbReference>
<dbReference type="SUPFAM" id="SSF53850">
    <property type="entry name" value="Periplasmic binding protein-like II"/>
    <property type="match status" value="1"/>
</dbReference>
<dbReference type="InterPro" id="IPR050490">
    <property type="entry name" value="Bact_solute-bd_prot1"/>
</dbReference>
<dbReference type="Pfam" id="PF01547">
    <property type="entry name" value="SBP_bac_1"/>
    <property type="match status" value="1"/>
</dbReference>
<sequence>MRKLKGFSILMLCLVFVLTACSGKGGNNGTTTPANSTPTNGAAESTPEPVVEEDVPDLDGRVIRIAAWWDQTPAGETQSELNRLEKIAEVEKKYNVKIEFVNIPYDEMVPNFTTSALAGEPFADIIQLEYKLALPLIKQGLILPISEFTDETSNINNGANLVEKYPPIAGDYYSFESPNSLGAGVHYNRNLFKDLGLEDPKEIYARGEWTWDKFLELAKDATRDTNNDGKIDVYGFSGWAPDIFRHFAASNGVKLADEVSLEEGLTSPGSIETGEFLNRLYNIDKVVKIGTGNPMEWDEYNTFKSGDVAMFTTAEWNLRDLSFDFGIVPIPKGPNAVEGITYADYLKNGKFIGKGVKDAKLVYKIYEETLDIPMLEEYSGQEYLESLYGFEDDVDMLRHHISGTGLISVEDGFPDFPAWPFVNDIVVNQISAAAAAETYKAQAESSLKVFDQQ</sequence>
<dbReference type="PROSITE" id="PS51257">
    <property type="entry name" value="PROKAR_LIPOPROTEIN"/>
    <property type="match status" value="1"/>
</dbReference>
<gene>
    <name evidence="3" type="ORF">ACFP56_12040</name>
</gene>
<evidence type="ECO:0000256" key="2">
    <source>
        <dbReference type="SAM" id="SignalP"/>
    </source>
</evidence>
<organism evidence="3 4">
    <name type="scientific">Paenibacillus septentrionalis</name>
    <dbReference type="NCBI Taxonomy" id="429342"/>
    <lineage>
        <taxon>Bacteria</taxon>
        <taxon>Bacillati</taxon>
        <taxon>Bacillota</taxon>
        <taxon>Bacilli</taxon>
        <taxon>Bacillales</taxon>
        <taxon>Paenibacillaceae</taxon>
        <taxon>Paenibacillus</taxon>
    </lineage>
</organism>
<evidence type="ECO:0000256" key="1">
    <source>
        <dbReference type="SAM" id="MobiDB-lite"/>
    </source>
</evidence>
<feature type="signal peptide" evidence="2">
    <location>
        <begin position="1"/>
        <end position="22"/>
    </location>
</feature>
<feature type="chain" id="PRO_5045457367" evidence="2">
    <location>
        <begin position="23"/>
        <end position="453"/>
    </location>
</feature>
<keyword evidence="2" id="KW-0732">Signal</keyword>
<keyword evidence="4" id="KW-1185">Reference proteome</keyword>
<feature type="compositionally biased region" description="Polar residues" evidence="1">
    <location>
        <begin position="29"/>
        <end position="43"/>
    </location>
</feature>
<dbReference type="Gene3D" id="3.40.190.10">
    <property type="entry name" value="Periplasmic binding protein-like II"/>
    <property type="match status" value="1"/>
</dbReference>
<evidence type="ECO:0000313" key="4">
    <source>
        <dbReference type="Proteomes" id="UP001596233"/>
    </source>
</evidence>
<accession>A0ABW1V4J1</accession>
<dbReference type="EMBL" id="JBHSTE010000004">
    <property type="protein sequence ID" value="MFC6333349.1"/>
    <property type="molecule type" value="Genomic_DNA"/>
</dbReference>
<protein>
    <submittedName>
        <fullName evidence="3">ABC transporter substrate-binding protein</fullName>
    </submittedName>
</protein>
<dbReference type="RefSeq" id="WP_379234749.1">
    <property type="nucleotide sequence ID" value="NZ_JBHSTE010000004.1"/>
</dbReference>
<dbReference type="PANTHER" id="PTHR43649:SF12">
    <property type="entry name" value="DIACETYLCHITOBIOSE BINDING PROTEIN DASA"/>
    <property type="match status" value="1"/>
</dbReference>
<evidence type="ECO:0000313" key="3">
    <source>
        <dbReference type="EMBL" id="MFC6333349.1"/>
    </source>
</evidence>
<proteinExistence type="predicted"/>